<keyword evidence="1 8" id="KW-0031">Aminopeptidase</keyword>
<dbReference type="SUPFAM" id="SSF55920">
    <property type="entry name" value="Creatinase/aminopeptidase"/>
    <property type="match status" value="1"/>
</dbReference>
<comment type="cofactor">
    <cofactor evidence="10">
        <name>Co(2+)</name>
        <dbReference type="ChEBI" id="CHEBI:48828"/>
    </cofactor>
    <cofactor evidence="10">
        <name>Zn(2+)</name>
        <dbReference type="ChEBI" id="CHEBI:29105"/>
    </cofactor>
    <cofactor evidence="10">
        <name>Mn(2+)</name>
        <dbReference type="ChEBI" id="CHEBI:29035"/>
    </cofactor>
    <cofactor evidence="10">
        <name>Fe(2+)</name>
        <dbReference type="ChEBI" id="CHEBI:29033"/>
    </cofactor>
    <text evidence="10">Binds 2 divalent metal cations per subunit. Has a high-affinity and a low affinity metal-binding site. The true nature of the physiological cofactor is under debate. The enzyme is active with cobalt, zinc, manganese or divalent iron ions.</text>
</comment>
<dbReference type="CDD" id="cd01086">
    <property type="entry name" value="MetAP1"/>
    <property type="match status" value="1"/>
</dbReference>
<dbReference type="AlphaFoldDB" id="F4Q7F3"/>
<evidence type="ECO:0000256" key="9">
    <source>
        <dbReference type="PROSITE-ProRule" id="PRU01357"/>
    </source>
</evidence>
<protein>
    <recommendedName>
        <fullName evidence="10">Methionine aminopeptidase</fullName>
        <ecNumber evidence="10">3.4.11.18</ecNumber>
    </recommendedName>
</protein>
<evidence type="ECO:0000256" key="10">
    <source>
        <dbReference type="RuleBase" id="RU003653"/>
    </source>
</evidence>
<comment type="subcellular location">
    <subcellularLocation>
        <location evidence="8">Cytoplasm</location>
    </subcellularLocation>
</comment>
<dbReference type="Proteomes" id="UP000007797">
    <property type="component" value="Unassembled WGS sequence"/>
</dbReference>
<keyword evidence="3 8" id="KW-0645">Protease</keyword>
<feature type="binding site" evidence="8">
    <location>
        <position position="191"/>
    </location>
    <ligand>
        <name>a protein</name>
        <dbReference type="ChEBI" id="CHEBI:16541"/>
    </ligand>
    <ligandPart>
        <name>N-terminal L-methionine residue</name>
        <dbReference type="ChEBI" id="CHEBI:64731"/>
    </ligandPart>
</feature>
<dbReference type="InterPro" id="IPR031615">
    <property type="entry name" value="Zfn-C6H2"/>
</dbReference>
<evidence type="ECO:0000256" key="2">
    <source>
        <dbReference type="ARBA" id="ARBA00022490"/>
    </source>
</evidence>
<feature type="binding site" evidence="8">
    <location>
        <position position="346"/>
    </location>
    <ligand>
        <name>Zn(2+)</name>
        <dbReference type="ChEBI" id="CHEBI:29105"/>
        <label>3</label>
    </ligand>
</feature>
<dbReference type="GO" id="GO:0004239">
    <property type="term" value="F:initiator methionyl aminopeptidase activity"/>
    <property type="evidence" value="ECO:0007669"/>
    <property type="project" value="UniProtKB-UniRule"/>
</dbReference>
<dbReference type="KEGG" id="dfa:DFA_09365"/>
<dbReference type="NCBIfam" id="TIGR00500">
    <property type="entry name" value="met_pdase_I"/>
    <property type="match status" value="1"/>
</dbReference>
<dbReference type="GO" id="GO:0006508">
    <property type="term" value="P:proteolysis"/>
    <property type="evidence" value="ECO:0007669"/>
    <property type="project" value="UniProtKB-KW"/>
</dbReference>
<feature type="binding site" evidence="8">
    <location>
        <position position="208"/>
    </location>
    <ligand>
        <name>Zn(2+)</name>
        <dbReference type="ChEBI" id="CHEBI:29105"/>
        <label>3</label>
    </ligand>
</feature>
<name>F4Q7F3_CACFS</name>
<feature type="binding site" evidence="8">
    <location>
        <position position="219"/>
    </location>
    <ligand>
        <name>Zn(2+)</name>
        <dbReference type="ChEBI" id="CHEBI:29105"/>
        <label>3</label>
    </ligand>
</feature>
<keyword evidence="2 8" id="KW-0963">Cytoplasm</keyword>
<dbReference type="RefSeq" id="XP_004354719.1">
    <property type="nucleotide sequence ID" value="XM_004354667.1"/>
</dbReference>
<organism evidence="12 13">
    <name type="scientific">Cavenderia fasciculata</name>
    <name type="common">Slime mold</name>
    <name type="synonym">Dictyostelium fasciculatum</name>
    <dbReference type="NCBI Taxonomy" id="261658"/>
    <lineage>
        <taxon>Eukaryota</taxon>
        <taxon>Amoebozoa</taxon>
        <taxon>Evosea</taxon>
        <taxon>Eumycetozoa</taxon>
        <taxon>Dictyostelia</taxon>
        <taxon>Acytosteliales</taxon>
        <taxon>Cavenderiaceae</taxon>
        <taxon>Cavenderia</taxon>
    </lineage>
</organism>
<evidence type="ECO:0000259" key="11">
    <source>
        <dbReference type="PROSITE" id="PS52013"/>
    </source>
</evidence>
<evidence type="ECO:0000256" key="6">
    <source>
        <dbReference type="ARBA" id="ARBA00022801"/>
    </source>
</evidence>
<dbReference type="GO" id="GO:0008270">
    <property type="term" value="F:zinc ion binding"/>
    <property type="evidence" value="ECO:0007669"/>
    <property type="project" value="UniProtKB-KW"/>
</dbReference>
<proteinExistence type="inferred from homology"/>
<dbReference type="Pfam" id="PF15801">
    <property type="entry name" value="zf-C6H2"/>
    <property type="match status" value="1"/>
</dbReference>
<dbReference type="STRING" id="1054147.F4Q7F3"/>
<gene>
    <name evidence="12" type="primary">metap1</name>
    <name evidence="12" type="ORF">DFA_09365</name>
</gene>
<feature type="binding site" evidence="8">
    <location>
        <position position="219"/>
    </location>
    <ligand>
        <name>Zn(2+)</name>
        <dbReference type="ChEBI" id="CHEBI:29105"/>
        <label>4</label>
        <note>catalytic</note>
    </ligand>
</feature>
<dbReference type="Pfam" id="PF00557">
    <property type="entry name" value="Peptidase_M24"/>
    <property type="match status" value="1"/>
</dbReference>
<dbReference type="MEROPS" id="M24.017"/>
<dbReference type="PRINTS" id="PR00599">
    <property type="entry name" value="MAPEPTIDASE"/>
</dbReference>
<dbReference type="GeneID" id="14868423"/>
<dbReference type="InterPro" id="IPR000994">
    <property type="entry name" value="Pept_M24"/>
</dbReference>
<dbReference type="PROSITE" id="PS00680">
    <property type="entry name" value="MAP_1"/>
    <property type="match status" value="1"/>
</dbReference>
<keyword evidence="13" id="KW-1185">Reference proteome</keyword>
<reference evidence="13" key="1">
    <citation type="journal article" date="2011" name="Genome Res.">
        <title>Phylogeny-wide analysis of social amoeba genomes highlights ancient origins for complex intercellular communication.</title>
        <authorList>
            <person name="Heidel A.J."/>
            <person name="Lawal H.M."/>
            <person name="Felder M."/>
            <person name="Schilde C."/>
            <person name="Helps N.R."/>
            <person name="Tunggal B."/>
            <person name="Rivero F."/>
            <person name="John U."/>
            <person name="Schleicher M."/>
            <person name="Eichinger L."/>
            <person name="Platzer M."/>
            <person name="Noegel A.A."/>
            <person name="Schaap P."/>
            <person name="Gloeckner G."/>
        </authorList>
    </citation>
    <scope>NUCLEOTIDE SEQUENCE [LARGE SCALE GENOMIC DNA]</scope>
    <source>
        <strain evidence="13">SH3</strain>
    </source>
</reference>
<sequence length="374" mass="41800">MSTSTTAKTEEDKCLTCGKQSNFHCPNCEKLSLPVANFCSQECFKSLWHLHKIVHYSDVERKQAGNEFKGYNFTGKLRPFKVTPQRKAPEGTLLPDYAIDSIPHSERKADRKKTPIVVHTPEEIESMREACRIGREALDIAGNVAKIGMTTEEIDIIVHNAIIERGGYPSPLNYLGFPKSCCTSVNETICHGIPDLRPLQDGDILNVDVSVYYKGFHSDLNETFLIGNVDEAGQTLVRVAYECLEKAIAICKPGVMYRELGDVIQKHASAHNLSVVRNFCGHGVGRLFHCNPTVPHYANNKAVGTMKAGHIFTIEPMINEGSWKDTIWPDDWTAVTMDGKRSAQFEQTLLITETGVEILTKRNSGSYIDRLKKE</sequence>
<evidence type="ECO:0000256" key="7">
    <source>
        <dbReference type="ARBA" id="ARBA00022833"/>
    </source>
</evidence>
<dbReference type="GO" id="GO:0005829">
    <property type="term" value="C:cytosol"/>
    <property type="evidence" value="ECO:0007669"/>
    <property type="project" value="TreeGrafter"/>
</dbReference>
<dbReference type="InterPro" id="IPR002467">
    <property type="entry name" value="Pept_M24A_MAP1"/>
</dbReference>
<evidence type="ECO:0000256" key="8">
    <source>
        <dbReference type="HAMAP-Rule" id="MF_03174"/>
    </source>
</evidence>
<dbReference type="InterPro" id="IPR036005">
    <property type="entry name" value="Creatinase/aminopeptidase-like"/>
</dbReference>
<dbReference type="OrthoDB" id="3209743at2759"/>
<dbReference type="PANTHER" id="PTHR43330:SF7">
    <property type="entry name" value="METHIONINE AMINOPEPTIDASE 1"/>
    <property type="match status" value="1"/>
</dbReference>
<dbReference type="OMA" id="INQGTHQ"/>
<accession>F4Q7F3</accession>
<comment type="similarity">
    <text evidence="8 9">Belongs to the peptidase M24A family. Methionine aminopeptidase type 1 subfamily.</text>
</comment>
<comment type="cofactor">
    <cofactor evidence="8">
        <name>Zn(2+)</name>
        <dbReference type="ChEBI" id="CHEBI:29105"/>
    </cofactor>
    <cofactor evidence="8">
        <name>Co(2+)</name>
        <dbReference type="ChEBI" id="CHEBI:48828"/>
    </cofactor>
    <cofactor evidence="8">
        <name>Mn(2+)</name>
        <dbReference type="ChEBI" id="CHEBI:29035"/>
    </cofactor>
    <cofactor evidence="8">
        <name>Fe(2+)</name>
        <dbReference type="ChEBI" id="CHEBI:29033"/>
    </cofactor>
    <text evidence="8">Binds 2 divalent metal cations per subunit. Has a high-affinity and a low affinity metal-binding site. The true nature of the physiological cofactor is under debate. The enzyme is active with zinc, cobalt, manganese or divalent iron ions. Has high activity with zinc; zinc cofactor is transferred into the active site region by the ZNG1 zinc chaperone.</text>
</comment>
<evidence type="ECO:0000313" key="12">
    <source>
        <dbReference type="EMBL" id="EGG16335.1"/>
    </source>
</evidence>
<feature type="binding site" evidence="8">
    <location>
        <position position="346"/>
    </location>
    <ligand>
        <name>Zn(2+)</name>
        <dbReference type="ChEBI" id="CHEBI:29105"/>
        <label>4</label>
        <note>catalytic</note>
    </ligand>
</feature>
<keyword evidence="5 9" id="KW-0863">Zinc-finger</keyword>
<evidence type="ECO:0000313" key="13">
    <source>
        <dbReference type="Proteomes" id="UP000007797"/>
    </source>
</evidence>
<feature type="binding site" evidence="8">
    <location>
        <position position="315"/>
    </location>
    <ligand>
        <name>Zn(2+)</name>
        <dbReference type="ChEBI" id="CHEBI:29105"/>
        <label>4</label>
        <note>catalytic</note>
    </ligand>
</feature>
<evidence type="ECO:0000256" key="3">
    <source>
        <dbReference type="ARBA" id="ARBA00022670"/>
    </source>
</evidence>
<dbReference type="HAMAP" id="MF_01974">
    <property type="entry name" value="MetAP_1"/>
    <property type="match status" value="1"/>
</dbReference>
<feature type="binding site" evidence="8">
    <location>
        <position position="289"/>
    </location>
    <ligand>
        <name>a protein</name>
        <dbReference type="ChEBI" id="CHEBI:16541"/>
    </ligand>
    <ligandPart>
        <name>N-terminal L-methionine residue</name>
        <dbReference type="ChEBI" id="CHEBI:64731"/>
    </ligandPart>
</feature>
<dbReference type="PANTHER" id="PTHR43330">
    <property type="entry name" value="METHIONINE AMINOPEPTIDASE"/>
    <property type="match status" value="1"/>
</dbReference>
<dbReference type="Gene3D" id="6.10.140.2220">
    <property type="match status" value="1"/>
</dbReference>
<evidence type="ECO:0000256" key="5">
    <source>
        <dbReference type="ARBA" id="ARBA00022771"/>
    </source>
</evidence>
<dbReference type="EC" id="3.4.11.18" evidence="10"/>
<evidence type="ECO:0000256" key="4">
    <source>
        <dbReference type="ARBA" id="ARBA00022723"/>
    </source>
</evidence>
<comment type="catalytic activity">
    <reaction evidence="8 10">
        <text>Release of N-terminal amino acids, preferentially methionine, from peptides and arylamides.</text>
        <dbReference type="EC" id="3.4.11.18"/>
    </reaction>
</comment>
<feature type="binding site" evidence="8">
    <location>
        <position position="282"/>
    </location>
    <ligand>
        <name>Zn(2+)</name>
        <dbReference type="ChEBI" id="CHEBI:29105"/>
        <label>4</label>
        <note>catalytic</note>
    </ligand>
</feature>
<dbReference type="Gene3D" id="3.90.230.10">
    <property type="entry name" value="Creatinase/methionine aminopeptidase superfamily"/>
    <property type="match status" value="1"/>
</dbReference>
<dbReference type="EMBL" id="GL883024">
    <property type="protein sequence ID" value="EGG16335.1"/>
    <property type="molecule type" value="Genomic_DNA"/>
</dbReference>
<dbReference type="InterPro" id="IPR001714">
    <property type="entry name" value="Pept_M24_MAP"/>
</dbReference>
<feature type="domain" description="C6H2-type" evidence="11">
    <location>
        <begin position="11"/>
        <end position="62"/>
    </location>
</feature>
<comment type="subunit">
    <text evidence="8">Associates with the 60S ribosomal subunit of the 80S translational complex.</text>
</comment>
<dbReference type="GO" id="GO:0070006">
    <property type="term" value="F:metalloaminopeptidase activity"/>
    <property type="evidence" value="ECO:0007669"/>
    <property type="project" value="UniProtKB-UniRule"/>
</dbReference>
<keyword evidence="6 8" id="KW-0378">Hydrolase</keyword>
<keyword evidence="7" id="KW-0862">Zinc</keyword>
<dbReference type="PROSITE" id="PS52013">
    <property type="entry name" value="ZF_C6H2"/>
    <property type="match status" value="1"/>
</dbReference>
<keyword evidence="4 8" id="KW-0479">Metal-binding</keyword>
<comment type="function">
    <text evidence="8 10">Cotranslationally removes the N-terminal methionine from nascent proteins. The N-terminal methionine is often cleaved when the second residue in the primary sequence is small and uncharged (Met-Ala-, Cys, Gly, Pro, Ser, Thr, or Val).</text>
</comment>
<evidence type="ECO:0000256" key="1">
    <source>
        <dbReference type="ARBA" id="ARBA00022438"/>
    </source>
</evidence>